<evidence type="ECO:0000256" key="1">
    <source>
        <dbReference type="SAM" id="MobiDB-lite"/>
    </source>
</evidence>
<keyword evidence="3" id="KW-1185">Reference proteome</keyword>
<gene>
    <name evidence="2" type="ORF">OTU49_008477</name>
</gene>
<dbReference type="Proteomes" id="UP001445076">
    <property type="component" value="Unassembled WGS sequence"/>
</dbReference>
<reference evidence="2 3" key="1">
    <citation type="journal article" date="2024" name="BMC Genomics">
        <title>Genome assembly of redclaw crayfish (Cherax quadricarinatus) provides insights into its immune adaptation and hypoxia tolerance.</title>
        <authorList>
            <person name="Liu Z."/>
            <person name="Zheng J."/>
            <person name="Li H."/>
            <person name="Fang K."/>
            <person name="Wang S."/>
            <person name="He J."/>
            <person name="Zhou D."/>
            <person name="Weng S."/>
            <person name="Chi M."/>
            <person name="Gu Z."/>
            <person name="He J."/>
            <person name="Li F."/>
            <person name="Wang M."/>
        </authorList>
    </citation>
    <scope>NUCLEOTIDE SEQUENCE [LARGE SCALE GENOMIC DNA]</scope>
    <source>
        <strain evidence="2">ZL_2023a</strain>
    </source>
</reference>
<dbReference type="AlphaFoldDB" id="A0AAW0WPW6"/>
<evidence type="ECO:0000313" key="3">
    <source>
        <dbReference type="Proteomes" id="UP001445076"/>
    </source>
</evidence>
<feature type="non-terminal residue" evidence="2">
    <location>
        <position position="103"/>
    </location>
</feature>
<feature type="compositionally biased region" description="Polar residues" evidence="1">
    <location>
        <begin position="26"/>
        <end position="39"/>
    </location>
</feature>
<proteinExistence type="predicted"/>
<organism evidence="2 3">
    <name type="scientific">Cherax quadricarinatus</name>
    <name type="common">Australian red claw crayfish</name>
    <dbReference type="NCBI Taxonomy" id="27406"/>
    <lineage>
        <taxon>Eukaryota</taxon>
        <taxon>Metazoa</taxon>
        <taxon>Ecdysozoa</taxon>
        <taxon>Arthropoda</taxon>
        <taxon>Crustacea</taxon>
        <taxon>Multicrustacea</taxon>
        <taxon>Malacostraca</taxon>
        <taxon>Eumalacostraca</taxon>
        <taxon>Eucarida</taxon>
        <taxon>Decapoda</taxon>
        <taxon>Pleocyemata</taxon>
        <taxon>Astacidea</taxon>
        <taxon>Parastacoidea</taxon>
        <taxon>Parastacidae</taxon>
        <taxon>Cherax</taxon>
    </lineage>
</organism>
<name>A0AAW0WPW6_CHEQU</name>
<accession>A0AAW0WPW6</accession>
<protein>
    <submittedName>
        <fullName evidence="2">Uncharacterized protein</fullName>
    </submittedName>
</protein>
<dbReference type="EMBL" id="JARKIK010000067">
    <property type="protein sequence ID" value="KAK8729458.1"/>
    <property type="molecule type" value="Genomic_DNA"/>
</dbReference>
<sequence>MFKRFHQGGELSSLSDKSLWPATTEKLPSTQSSPENNTRSPSLQFLAICNYIPNKFSSASFLRSTFSGIVRTLNTTHTLERLLRSTQLQSTDDLKFLGTHNTK</sequence>
<comment type="caution">
    <text evidence="2">The sequence shown here is derived from an EMBL/GenBank/DDBJ whole genome shotgun (WGS) entry which is preliminary data.</text>
</comment>
<feature type="region of interest" description="Disordered" evidence="1">
    <location>
        <begin position="1"/>
        <end position="39"/>
    </location>
</feature>
<evidence type="ECO:0000313" key="2">
    <source>
        <dbReference type="EMBL" id="KAK8729458.1"/>
    </source>
</evidence>